<dbReference type="AlphaFoldDB" id="A0A1Y0IDF3"/>
<dbReference type="Pfam" id="PF00408">
    <property type="entry name" value="PGM_PMM_IV"/>
    <property type="match status" value="1"/>
</dbReference>
<keyword evidence="8" id="KW-0460">Magnesium</keyword>
<evidence type="ECO:0000256" key="6">
    <source>
        <dbReference type="ARBA" id="ARBA00022553"/>
    </source>
</evidence>
<comment type="similarity">
    <text evidence="4">Belongs to the phosphohexose mutase family.</text>
</comment>
<dbReference type="PRINTS" id="PR00509">
    <property type="entry name" value="PGMPMM"/>
</dbReference>
<evidence type="ECO:0000313" key="17">
    <source>
        <dbReference type="Proteomes" id="UP000196027"/>
    </source>
</evidence>
<dbReference type="InterPro" id="IPR005843">
    <property type="entry name" value="A-D-PHexomutase_C"/>
</dbReference>
<keyword evidence="6" id="KW-0597">Phosphoprotein</keyword>
<protein>
    <recommendedName>
        <fullName evidence="5">phosphomannomutase</fullName>
        <ecNumber evidence="5">5.4.2.8</ecNumber>
    </recommendedName>
</protein>
<evidence type="ECO:0000256" key="11">
    <source>
        <dbReference type="SAM" id="Phobius"/>
    </source>
</evidence>
<dbReference type="FunFam" id="3.40.120.10:FF:000025">
    <property type="entry name" value="Phosphomannomutase"/>
    <property type="match status" value="1"/>
</dbReference>
<dbReference type="KEGG" id="ome:OLMES_4566"/>
<dbReference type="Gene3D" id="3.30.310.50">
    <property type="entry name" value="Alpha-D-phosphohexomutase, C-terminal domain"/>
    <property type="match status" value="1"/>
</dbReference>
<evidence type="ECO:0000256" key="5">
    <source>
        <dbReference type="ARBA" id="ARBA00012730"/>
    </source>
</evidence>
<dbReference type="GO" id="GO:0000287">
    <property type="term" value="F:magnesium ion binding"/>
    <property type="evidence" value="ECO:0007669"/>
    <property type="project" value="InterPro"/>
</dbReference>
<keyword evidence="7" id="KW-0479">Metal-binding</keyword>
<feature type="domain" description="Alpha-D-phosphohexomutase alpha/beta/alpha" evidence="13">
    <location>
        <begin position="440"/>
        <end position="570"/>
    </location>
</feature>
<dbReference type="InterPro" id="IPR036900">
    <property type="entry name" value="A-D-PHexomutase_C_sf"/>
</dbReference>
<evidence type="ECO:0000256" key="7">
    <source>
        <dbReference type="ARBA" id="ARBA00022723"/>
    </source>
</evidence>
<dbReference type="InterPro" id="IPR005845">
    <property type="entry name" value="A-D-PHexomutase_a/b/a-II"/>
</dbReference>
<evidence type="ECO:0000256" key="3">
    <source>
        <dbReference type="ARBA" id="ARBA00004699"/>
    </source>
</evidence>
<dbReference type="GO" id="GO:0004615">
    <property type="term" value="F:phosphomannomutase activity"/>
    <property type="evidence" value="ECO:0007669"/>
    <property type="project" value="UniProtKB-EC"/>
</dbReference>
<feature type="domain" description="Alpha-D-phosphohexomutase C-terminal" evidence="12">
    <location>
        <begin position="802"/>
        <end position="873"/>
    </location>
</feature>
<keyword evidence="11" id="KW-0812">Transmembrane</keyword>
<feature type="region of interest" description="Disordered" evidence="10">
    <location>
        <begin position="343"/>
        <end position="382"/>
    </location>
</feature>
<evidence type="ECO:0000259" key="12">
    <source>
        <dbReference type="Pfam" id="PF00408"/>
    </source>
</evidence>
<evidence type="ECO:0000256" key="10">
    <source>
        <dbReference type="SAM" id="MobiDB-lite"/>
    </source>
</evidence>
<dbReference type="Pfam" id="PF02879">
    <property type="entry name" value="PGM_PMM_II"/>
    <property type="match status" value="1"/>
</dbReference>
<organism evidence="16 17">
    <name type="scientific">Oleiphilus messinensis</name>
    <dbReference type="NCBI Taxonomy" id="141451"/>
    <lineage>
        <taxon>Bacteria</taxon>
        <taxon>Pseudomonadati</taxon>
        <taxon>Pseudomonadota</taxon>
        <taxon>Gammaproteobacteria</taxon>
        <taxon>Oceanospirillales</taxon>
        <taxon>Oleiphilaceae</taxon>
        <taxon>Oleiphilus</taxon>
    </lineage>
</organism>
<name>A0A1Y0IDF3_9GAMM</name>
<dbReference type="EC" id="5.4.2.8" evidence="5"/>
<dbReference type="GO" id="GO:0005975">
    <property type="term" value="P:carbohydrate metabolic process"/>
    <property type="evidence" value="ECO:0007669"/>
    <property type="project" value="InterPro"/>
</dbReference>
<dbReference type="SUPFAM" id="SSF55957">
    <property type="entry name" value="Phosphoglucomutase, C-terminal domain"/>
    <property type="match status" value="1"/>
</dbReference>
<keyword evidence="11" id="KW-0472">Membrane</keyword>
<evidence type="ECO:0000256" key="4">
    <source>
        <dbReference type="ARBA" id="ARBA00010231"/>
    </source>
</evidence>
<evidence type="ECO:0000256" key="9">
    <source>
        <dbReference type="ARBA" id="ARBA00023235"/>
    </source>
</evidence>
<evidence type="ECO:0000259" key="15">
    <source>
        <dbReference type="Pfam" id="PF02880"/>
    </source>
</evidence>
<keyword evidence="9" id="KW-0413">Isomerase</keyword>
<dbReference type="InterPro" id="IPR005846">
    <property type="entry name" value="A-D-PHexomutase_a/b/a-III"/>
</dbReference>
<gene>
    <name evidence="16" type="ORF">OLMES_4566</name>
</gene>
<dbReference type="RefSeq" id="WP_332454914.1">
    <property type="nucleotide sequence ID" value="NZ_CP021425.1"/>
</dbReference>
<evidence type="ECO:0000259" key="13">
    <source>
        <dbReference type="Pfam" id="PF02878"/>
    </source>
</evidence>
<feature type="compositionally biased region" description="Low complexity" evidence="10">
    <location>
        <begin position="345"/>
        <end position="364"/>
    </location>
</feature>
<feature type="region of interest" description="Disordered" evidence="10">
    <location>
        <begin position="1"/>
        <end position="33"/>
    </location>
</feature>
<sequence length="890" mass="96198">MLRKKDQAETANAKDVKKGKTGKKGKAPQSTTEDAKHANVNAYLIKMIVSAVLGFAACVSLLEFLVIQPTEQASAATINQRSTDLLVNSINQNVKLLRSQVKEASETQLIKNSTAQGANEIAVTSDLSQIIPFAEKVYLFPKGGITRKAGDGTRLGFANLDLLRRTEKGEDTHPEAFLLENTWKLQISSPVALSSGELIGTLLVVFNPSIFSDLVANVKGGVHLLQRRGDKESAFLTSGQLSEVVVNKNTSVPGWVLQYSPEEQLQIIDRTMLYLSFVIGTVVSILLLSLLWNDFIRKLRKDLIAMTAHISQNLEGSNKKRLVVQFGLIYSVANKLELLTRGQTKKASPPAADAPSQSTAPAQSDEAKTSLEKTTPETTGDIGVDLIADDEDVLGMSSSETVLEEDSDGALFDGVDLDDLSELDGVDLQETQQIAIAPEIFRAYDIRGIVGETLTSDVITYIGRAIGSEAIKRGLDQVCVGYDGRASSPDFAQSLIAGLTDTGCNVISVGLVPTPVLYFAAHTLSGGSGVMITGSHNPPQYNGIKTMLGGETLAEDAIQRLYARITHQEFVQGSGTVSEQDVQREYVDTILNDIAVAAPLRVVVDAGNGVAGNLAPMLLEELGCEVVPLHCEVDGNFPNHHPDPSRPENLADLIAAVESEAADLGIAFDGDGDRIGVVTNEGKIIWPDRLLMLFAKDVVSRNPGADIIFDVKCSRRLINLVGEYGGRPIMWKTGHSLIKAKMAETGALLAGEMSGHIFFKERWFGFDDGLYSAARLLEILGLDERDCHEVFDAFPEDVSTPEINVAVAEDKKFAIVEKLSQSNHFGEGSVSTIDGVRVDYPDGWGLCRASNTSPVLVLRFEADSDDALQRIIALFKNLLSQIDSTLELNF</sequence>
<accession>A0A1Y0IDF3</accession>
<dbReference type="Gene3D" id="3.40.120.10">
    <property type="entry name" value="Alpha-D-Glucose-1,6-Bisphosphate, subunit A, domain 3"/>
    <property type="match status" value="3"/>
</dbReference>
<keyword evidence="17" id="KW-1185">Reference proteome</keyword>
<feature type="transmembrane region" description="Helical" evidence="11">
    <location>
        <begin position="272"/>
        <end position="292"/>
    </location>
</feature>
<dbReference type="FunFam" id="3.40.120.10:FF:000021">
    <property type="entry name" value="Phosphomannomutase/phosphoglucomutase"/>
    <property type="match status" value="1"/>
</dbReference>
<dbReference type="CDD" id="cd03089">
    <property type="entry name" value="PMM_PGM"/>
    <property type="match status" value="1"/>
</dbReference>
<evidence type="ECO:0000256" key="1">
    <source>
        <dbReference type="ARBA" id="ARBA00000586"/>
    </source>
</evidence>
<keyword evidence="11" id="KW-1133">Transmembrane helix</keyword>
<evidence type="ECO:0000256" key="8">
    <source>
        <dbReference type="ARBA" id="ARBA00022842"/>
    </source>
</evidence>
<comment type="cofactor">
    <cofactor evidence="2">
        <name>Mg(2+)</name>
        <dbReference type="ChEBI" id="CHEBI:18420"/>
    </cofactor>
</comment>
<feature type="compositionally biased region" description="Basic and acidic residues" evidence="10">
    <location>
        <begin position="1"/>
        <end position="18"/>
    </location>
</feature>
<dbReference type="Pfam" id="PF02880">
    <property type="entry name" value="PGM_PMM_III"/>
    <property type="match status" value="1"/>
</dbReference>
<dbReference type="PROSITE" id="PS00710">
    <property type="entry name" value="PGM_PMM"/>
    <property type="match status" value="1"/>
</dbReference>
<reference evidence="16 17" key="1">
    <citation type="submission" date="2017-05" db="EMBL/GenBank/DDBJ databases">
        <title>Genomic insights into alkan degradation activity of Oleiphilus messinensis.</title>
        <authorList>
            <person name="Kozyavkin S.A."/>
            <person name="Slesarev A.I."/>
            <person name="Golyshin P.N."/>
            <person name="Korzhenkov A."/>
            <person name="Golyshina O.N."/>
            <person name="Toshchakov S.V."/>
        </authorList>
    </citation>
    <scope>NUCLEOTIDE SEQUENCE [LARGE SCALE GENOMIC DNA]</scope>
    <source>
        <strain evidence="16 17">ME102</strain>
    </source>
</reference>
<dbReference type="InterPro" id="IPR005841">
    <property type="entry name" value="Alpha-D-phosphohexomutase_SF"/>
</dbReference>
<dbReference type="InterPro" id="IPR016055">
    <property type="entry name" value="A-D-PHexomutase_a/b/a-I/II/III"/>
</dbReference>
<dbReference type="InterPro" id="IPR005844">
    <property type="entry name" value="A-D-PHexomutase_a/b/a-I"/>
</dbReference>
<dbReference type="PANTHER" id="PTHR43771">
    <property type="entry name" value="PHOSPHOMANNOMUTASE"/>
    <property type="match status" value="1"/>
</dbReference>
<evidence type="ECO:0000256" key="2">
    <source>
        <dbReference type="ARBA" id="ARBA00001946"/>
    </source>
</evidence>
<feature type="compositionally biased region" description="Basic and acidic residues" evidence="10">
    <location>
        <begin position="365"/>
        <end position="375"/>
    </location>
</feature>
<comment type="pathway">
    <text evidence="3">Nucleotide-sugar biosynthesis; GDP-alpha-D-mannose biosynthesis; alpha-D-mannose 1-phosphate from D-fructose 6-phosphate: step 2/2.</text>
</comment>
<dbReference type="InterPro" id="IPR016066">
    <property type="entry name" value="A-D-PHexomutase_CS"/>
</dbReference>
<evidence type="ECO:0000313" key="16">
    <source>
        <dbReference type="EMBL" id="ARU58562.1"/>
    </source>
</evidence>
<dbReference type="SUPFAM" id="SSF53738">
    <property type="entry name" value="Phosphoglucomutase, first 3 domains"/>
    <property type="match status" value="3"/>
</dbReference>
<dbReference type="PANTHER" id="PTHR43771:SF2">
    <property type="entry name" value="PHOSPHOMANNOMUTASE_PHOSPHOGLUCOMUTASE"/>
    <property type="match status" value="1"/>
</dbReference>
<evidence type="ECO:0000259" key="14">
    <source>
        <dbReference type="Pfam" id="PF02879"/>
    </source>
</evidence>
<dbReference type="Pfam" id="PF02878">
    <property type="entry name" value="PGM_PMM_I"/>
    <property type="match status" value="1"/>
</dbReference>
<dbReference type="Proteomes" id="UP000196027">
    <property type="component" value="Chromosome"/>
</dbReference>
<dbReference type="EMBL" id="CP021425">
    <property type="protein sequence ID" value="ARU58562.1"/>
    <property type="molecule type" value="Genomic_DNA"/>
</dbReference>
<feature type="domain" description="Alpha-D-phosphohexomutase alpha/beta/alpha" evidence="14">
    <location>
        <begin position="585"/>
        <end position="682"/>
    </location>
</feature>
<feature type="domain" description="Alpha-D-phosphohexomutase alpha/beta/alpha" evidence="15">
    <location>
        <begin position="687"/>
        <end position="795"/>
    </location>
</feature>
<comment type="catalytic activity">
    <reaction evidence="1">
        <text>alpha-D-mannose 1-phosphate = D-mannose 6-phosphate</text>
        <dbReference type="Rhea" id="RHEA:11140"/>
        <dbReference type="ChEBI" id="CHEBI:58409"/>
        <dbReference type="ChEBI" id="CHEBI:58735"/>
        <dbReference type="EC" id="5.4.2.8"/>
    </reaction>
</comment>
<proteinExistence type="inferred from homology"/>